<keyword evidence="1" id="KW-0472">Membrane</keyword>
<keyword evidence="1" id="KW-1133">Transmembrane helix</keyword>
<keyword evidence="1" id="KW-0812">Transmembrane</keyword>
<evidence type="ECO:0000259" key="2">
    <source>
        <dbReference type="Pfam" id="PF25319"/>
    </source>
</evidence>
<evidence type="ECO:0000256" key="1">
    <source>
        <dbReference type="SAM" id="Phobius"/>
    </source>
</evidence>
<dbReference type="EMBL" id="CACRTZ010000006">
    <property type="protein sequence ID" value="VYU03252.1"/>
    <property type="molecule type" value="Genomic_DNA"/>
</dbReference>
<feature type="domain" description="DNA utilization protein HofO C-terminal" evidence="2">
    <location>
        <begin position="81"/>
        <end position="149"/>
    </location>
</feature>
<protein>
    <submittedName>
        <fullName evidence="3">General secretion pathway, M protein</fullName>
    </submittedName>
</protein>
<feature type="transmembrane region" description="Helical" evidence="1">
    <location>
        <begin position="15"/>
        <end position="36"/>
    </location>
</feature>
<organism evidence="3">
    <name type="scientific">Phytobacter massiliensis</name>
    <dbReference type="NCBI Taxonomy" id="1485952"/>
    <lineage>
        <taxon>Bacteria</taxon>
        <taxon>Pseudomonadati</taxon>
        <taxon>Pseudomonadota</taxon>
        <taxon>Gammaproteobacteria</taxon>
        <taxon>Enterobacterales</taxon>
        <taxon>Enterobacteriaceae</taxon>
        <taxon>Phytobacter</taxon>
    </lineage>
</organism>
<dbReference type="InterPro" id="IPR057522">
    <property type="entry name" value="HofO_C"/>
</dbReference>
<name>A0A6N3BH25_9ENTR</name>
<sequence length="152" mass="16913">MWRCLDIWYGLTARGRAGCVALLMAMLSLLLWWGLVQPVSRERASLEQQQAAAQAQLAARWRALLALKPSAPAFVASKTPFSPLAFSEPGLRLIQWRPSLRGGEMTLDAAWERIPAVFSHLAECHMRAPAFSVTAKEGGLHFLLQVEDDEQE</sequence>
<evidence type="ECO:0000313" key="3">
    <source>
        <dbReference type="EMBL" id="VYU03252.1"/>
    </source>
</evidence>
<accession>A0A6N3BH25</accession>
<dbReference type="AlphaFoldDB" id="A0A6N3BH25"/>
<proteinExistence type="predicted"/>
<dbReference type="Pfam" id="PF25319">
    <property type="entry name" value="HofO"/>
    <property type="match status" value="1"/>
</dbReference>
<dbReference type="RefSeq" id="WP_156565376.1">
    <property type="nucleotide sequence ID" value="NZ_CACRTZ010000006.1"/>
</dbReference>
<reference evidence="3" key="1">
    <citation type="submission" date="2019-11" db="EMBL/GenBank/DDBJ databases">
        <authorList>
            <person name="Feng L."/>
        </authorList>
    </citation>
    <scope>NUCLEOTIDE SEQUENCE</scope>
    <source>
        <strain evidence="3">EMassiliensisLFYP7</strain>
    </source>
</reference>
<gene>
    <name evidence="3" type="ORF">EMLFYP7_01230</name>
</gene>